<evidence type="ECO:0000256" key="1">
    <source>
        <dbReference type="ARBA" id="ARBA00022617"/>
    </source>
</evidence>
<dbReference type="Gene3D" id="1.20.910.10">
    <property type="entry name" value="Heme oxygenase-like"/>
    <property type="match status" value="1"/>
</dbReference>
<feature type="region of interest" description="Disordered" evidence="6">
    <location>
        <begin position="1"/>
        <end position="27"/>
    </location>
</feature>
<dbReference type="Pfam" id="PF01126">
    <property type="entry name" value="Heme_oxygenase"/>
    <property type="match status" value="1"/>
</dbReference>
<evidence type="ECO:0000313" key="7">
    <source>
        <dbReference type="EMBL" id="KAB1641958.1"/>
    </source>
</evidence>
<feature type="binding site" evidence="4">
    <location>
        <position position="21"/>
    </location>
    <ligand>
        <name>heme b</name>
        <dbReference type="ChEBI" id="CHEBI:60344"/>
    </ligand>
</feature>
<dbReference type="PRINTS" id="PR00088">
    <property type="entry name" value="HAEMOXYGNASE"/>
</dbReference>
<keyword evidence="2 5" id="KW-0479">Metal-binding</keyword>
<dbReference type="InterPro" id="IPR002051">
    <property type="entry name" value="Haem_Oase"/>
</dbReference>
<dbReference type="GO" id="GO:0042167">
    <property type="term" value="P:heme catabolic process"/>
    <property type="evidence" value="ECO:0007669"/>
    <property type="project" value="TreeGrafter"/>
</dbReference>
<sequence length="227" mass="26030">MNTESRMTQSPAPSTLSERLRDLTSQSHESAENSQFIKLLLDGSLDINAWYHLLEQYRYIYSALEETAGKMRDNDPCLKLLSVELNRFDSIERDLVALSGRITVEPVGMLASTRAYVERILDTANDAPRYIAHHYTRYLGDLSGGQIMHVWINRHYGLSEEESAFFRFEGIEKPVPFKRHYRESLDNLPFSEAEQQRLIDEANASFEANEQIFTELQEIHGGARVAA</sequence>
<evidence type="ECO:0000313" key="8">
    <source>
        <dbReference type="Proteomes" id="UP000433493"/>
    </source>
</evidence>
<accession>A0A7J5B995</accession>
<dbReference type="OrthoDB" id="5493802at2"/>
<keyword evidence="3 5" id="KW-0408">Iron</keyword>
<name>A0A7J5B995_9MICO</name>
<dbReference type="SUPFAM" id="SSF48613">
    <property type="entry name" value="Heme oxygenase-like"/>
    <property type="match status" value="1"/>
</dbReference>
<dbReference type="Proteomes" id="UP000433493">
    <property type="component" value="Unassembled WGS sequence"/>
</dbReference>
<dbReference type="AlphaFoldDB" id="A0A7J5B995"/>
<dbReference type="GO" id="GO:0046872">
    <property type="term" value="F:metal ion binding"/>
    <property type="evidence" value="ECO:0007669"/>
    <property type="project" value="UniProtKB-KW"/>
</dbReference>
<proteinExistence type="predicted"/>
<keyword evidence="1 4" id="KW-0349">Heme</keyword>
<keyword evidence="8" id="KW-1185">Reference proteome</keyword>
<dbReference type="PANTHER" id="PTHR10720">
    <property type="entry name" value="HEME OXYGENASE"/>
    <property type="match status" value="1"/>
</dbReference>
<reference evidence="7 8" key="1">
    <citation type="submission" date="2019-09" db="EMBL/GenBank/DDBJ databases">
        <title>Phylogeny of genus Pseudoclavibacter and closely related genus.</title>
        <authorList>
            <person name="Li Y."/>
        </authorList>
    </citation>
    <scope>NUCLEOTIDE SEQUENCE [LARGE SCALE GENOMIC DNA]</scope>
    <source>
        <strain evidence="7 8">KCTC 13959</strain>
    </source>
</reference>
<organism evidence="7 8">
    <name type="scientific">Gulosibacter chungangensis</name>
    <dbReference type="NCBI Taxonomy" id="979746"/>
    <lineage>
        <taxon>Bacteria</taxon>
        <taxon>Bacillati</taxon>
        <taxon>Actinomycetota</taxon>
        <taxon>Actinomycetes</taxon>
        <taxon>Micrococcales</taxon>
        <taxon>Microbacteriaceae</taxon>
        <taxon>Gulosibacter</taxon>
    </lineage>
</organism>
<evidence type="ECO:0000256" key="4">
    <source>
        <dbReference type="PIRSR" id="PIRSR000343-1"/>
    </source>
</evidence>
<protein>
    <submittedName>
        <fullName evidence="7">Biliverdin-producing heme oxygenase</fullName>
    </submittedName>
</protein>
<evidence type="ECO:0000256" key="5">
    <source>
        <dbReference type="PIRSR" id="PIRSR000343-2"/>
    </source>
</evidence>
<feature type="binding site" description="axial binding residue" evidence="5">
    <location>
        <position position="28"/>
    </location>
    <ligand>
        <name>heme b</name>
        <dbReference type="ChEBI" id="CHEBI:60344"/>
    </ligand>
    <ligandPart>
        <name>Fe</name>
        <dbReference type="ChEBI" id="CHEBI:18248"/>
    </ligandPart>
</feature>
<evidence type="ECO:0000256" key="2">
    <source>
        <dbReference type="ARBA" id="ARBA00022723"/>
    </source>
</evidence>
<evidence type="ECO:0000256" key="6">
    <source>
        <dbReference type="SAM" id="MobiDB-lite"/>
    </source>
</evidence>
<dbReference type="GO" id="GO:0006979">
    <property type="term" value="P:response to oxidative stress"/>
    <property type="evidence" value="ECO:0007669"/>
    <property type="project" value="TreeGrafter"/>
</dbReference>
<dbReference type="PIRSF" id="PIRSF000343">
    <property type="entry name" value="Haem_Oase"/>
    <property type="match status" value="1"/>
</dbReference>
<dbReference type="GO" id="GO:0006788">
    <property type="term" value="P:heme oxidation"/>
    <property type="evidence" value="ECO:0007669"/>
    <property type="project" value="InterPro"/>
</dbReference>
<evidence type="ECO:0000256" key="3">
    <source>
        <dbReference type="ARBA" id="ARBA00023004"/>
    </source>
</evidence>
<gene>
    <name evidence="7" type="ORF">F8O05_11620</name>
</gene>
<dbReference type="GO" id="GO:0020037">
    <property type="term" value="F:heme binding"/>
    <property type="evidence" value="ECO:0007669"/>
    <property type="project" value="TreeGrafter"/>
</dbReference>
<feature type="binding site" evidence="4">
    <location>
        <position position="135"/>
    </location>
    <ligand>
        <name>heme b</name>
        <dbReference type="ChEBI" id="CHEBI:60344"/>
    </ligand>
</feature>
<dbReference type="CDD" id="cd19165">
    <property type="entry name" value="HemeO"/>
    <property type="match status" value="1"/>
</dbReference>
<dbReference type="EMBL" id="WBKB01000007">
    <property type="protein sequence ID" value="KAB1641958.1"/>
    <property type="molecule type" value="Genomic_DNA"/>
</dbReference>
<feature type="binding site" evidence="4">
    <location>
        <position position="182"/>
    </location>
    <ligand>
        <name>heme b</name>
        <dbReference type="ChEBI" id="CHEBI:60344"/>
    </ligand>
</feature>
<dbReference type="GO" id="GO:0004392">
    <property type="term" value="F:heme oxygenase (decyclizing) activity"/>
    <property type="evidence" value="ECO:0007669"/>
    <property type="project" value="InterPro"/>
</dbReference>
<dbReference type="PANTHER" id="PTHR10720:SF0">
    <property type="entry name" value="HEME OXYGENASE"/>
    <property type="match status" value="1"/>
</dbReference>
<dbReference type="InterPro" id="IPR016084">
    <property type="entry name" value="Haem_Oase-like_multi-hlx"/>
</dbReference>
<comment type="caution">
    <text evidence="7">The sequence shown here is derived from an EMBL/GenBank/DDBJ whole genome shotgun (WGS) entry which is preliminary data.</text>
</comment>
<dbReference type="InterPro" id="IPR016053">
    <property type="entry name" value="Haem_Oase-like"/>
</dbReference>